<protein>
    <submittedName>
        <fullName evidence="3">YciI family protein</fullName>
    </submittedName>
</protein>
<dbReference type="InterPro" id="IPR005545">
    <property type="entry name" value="YCII"/>
</dbReference>
<reference evidence="3 4" key="1">
    <citation type="submission" date="2024-10" db="EMBL/GenBank/DDBJ databases">
        <title>The Natural Products Discovery Center: Release of the First 8490 Sequenced Strains for Exploring Actinobacteria Biosynthetic Diversity.</title>
        <authorList>
            <person name="Kalkreuter E."/>
            <person name="Kautsar S.A."/>
            <person name="Yang D."/>
            <person name="Bader C.D."/>
            <person name="Teijaro C.N."/>
            <person name="Fluegel L."/>
            <person name="Davis C.M."/>
            <person name="Simpson J.R."/>
            <person name="Lauterbach L."/>
            <person name="Steele A.D."/>
            <person name="Gui C."/>
            <person name="Meng S."/>
            <person name="Li G."/>
            <person name="Viehrig K."/>
            <person name="Ye F."/>
            <person name="Su P."/>
            <person name="Kiefer A.F."/>
            <person name="Nichols A."/>
            <person name="Cepeda A.J."/>
            <person name="Yan W."/>
            <person name="Fan B."/>
            <person name="Jiang Y."/>
            <person name="Adhikari A."/>
            <person name="Zheng C.-J."/>
            <person name="Schuster L."/>
            <person name="Cowan T.M."/>
            <person name="Smanski M.J."/>
            <person name="Chevrette M.G."/>
            <person name="De Carvalho L.P.S."/>
            <person name="Shen B."/>
        </authorList>
    </citation>
    <scope>NUCLEOTIDE SEQUENCE [LARGE SCALE GENOMIC DNA]</scope>
    <source>
        <strain evidence="3 4">NPDC000087</strain>
    </source>
</reference>
<feature type="domain" description="YCII-related" evidence="2">
    <location>
        <begin position="9"/>
        <end position="74"/>
    </location>
</feature>
<dbReference type="EMBL" id="JBIAZU010000007">
    <property type="protein sequence ID" value="MFF5294994.1"/>
    <property type="molecule type" value="Genomic_DNA"/>
</dbReference>
<dbReference type="InterPro" id="IPR011008">
    <property type="entry name" value="Dimeric_a/b-barrel"/>
</dbReference>
<dbReference type="RefSeq" id="WP_157296953.1">
    <property type="nucleotide sequence ID" value="NZ_JBIAZU010000007.1"/>
</dbReference>
<dbReference type="SUPFAM" id="SSF54909">
    <property type="entry name" value="Dimeric alpha+beta barrel"/>
    <property type="match status" value="1"/>
</dbReference>
<gene>
    <name evidence="3" type="ORF">ACFY35_36610</name>
</gene>
<accession>A0ABW6WP05</accession>
<dbReference type="Pfam" id="PF03795">
    <property type="entry name" value="YCII"/>
    <property type="match status" value="1"/>
</dbReference>
<evidence type="ECO:0000256" key="1">
    <source>
        <dbReference type="ARBA" id="ARBA00007689"/>
    </source>
</evidence>
<evidence type="ECO:0000259" key="2">
    <source>
        <dbReference type="Pfam" id="PF03795"/>
    </source>
</evidence>
<dbReference type="Proteomes" id="UP001602245">
    <property type="component" value="Unassembled WGS sequence"/>
</dbReference>
<comment type="caution">
    <text evidence="3">The sequence shown here is derived from an EMBL/GenBank/DDBJ whole genome shotgun (WGS) entry which is preliminary data.</text>
</comment>
<sequence>MISTYLVPLDEVAKVRDDHLAFLEGLFEKGTLVAAGRQDPPVGGMVLLDVADEATAREVMSQDPYVLRGIAGYEARGWAPTVGALKGYIKS</sequence>
<dbReference type="PANTHER" id="PTHR37828">
    <property type="entry name" value="GSR2449 PROTEIN"/>
    <property type="match status" value="1"/>
</dbReference>
<keyword evidence="4" id="KW-1185">Reference proteome</keyword>
<dbReference type="Gene3D" id="3.30.70.1060">
    <property type="entry name" value="Dimeric alpha+beta barrel"/>
    <property type="match status" value="1"/>
</dbReference>
<comment type="similarity">
    <text evidence="1">Belongs to the YciI family.</text>
</comment>
<dbReference type="PANTHER" id="PTHR37828:SF1">
    <property type="entry name" value="YCII-RELATED DOMAIN-CONTAINING PROTEIN"/>
    <property type="match status" value="1"/>
</dbReference>
<evidence type="ECO:0000313" key="4">
    <source>
        <dbReference type="Proteomes" id="UP001602245"/>
    </source>
</evidence>
<name>A0ABW6WP05_9ACTN</name>
<proteinExistence type="inferred from homology"/>
<organism evidence="3 4">
    <name type="scientific">Paractinoplanes globisporus</name>
    <dbReference type="NCBI Taxonomy" id="113565"/>
    <lineage>
        <taxon>Bacteria</taxon>
        <taxon>Bacillati</taxon>
        <taxon>Actinomycetota</taxon>
        <taxon>Actinomycetes</taxon>
        <taxon>Micromonosporales</taxon>
        <taxon>Micromonosporaceae</taxon>
        <taxon>Paractinoplanes</taxon>
    </lineage>
</organism>
<evidence type="ECO:0000313" key="3">
    <source>
        <dbReference type="EMBL" id="MFF5294994.1"/>
    </source>
</evidence>